<evidence type="ECO:0000313" key="2">
    <source>
        <dbReference type="EMBL" id="BAU89908.1"/>
    </source>
</evidence>
<gene>
    <name evidence="2" type="ORF">MPPM_1303</name>
</gene>
<dbReference type="AlphaFoldDB" id="A0A169QT81"/>
<accession>A0A169QT81</accession>
<dbReference type="Proteomes" id="UP000218288">
    <property type="component" value="Chromosome"/>
</dbReference>
<organism evidence="2 3">
    <name type="scientific">Methylorubrum populi</name>
    <dbReference type="NCBI Taxonomy" id="223967"/>
    <lineage>
        <taxon>Bacteria</taxon>
        <taxon>Pseudomonadati</taxon>
        <taxon>Pseudomonadota</taxon>
        <taxon>Alphaproteobacteria</taxon>
        <taxon>Hyphomicrobiales</taxon>
        <taxon>Methylobacteriaceae</taxon>
        <taxon>Methylorubrum</taxon>
    </lineage>
</organism>
<feature type="region of interest" description="Disordered" evidence="1">
    <location>
        <begin position="1"/>
        <end position="36"/>
    </location>
</feature>
<reference evidence="2 3" key="1">
    <citation type="journal article" date="2016" name="Genome Announc.">
        <title>Complete Genome Sequence of Methylobacterium populi P-1M, Isolated from Pink-Pigmented Household Biofilm.</title>
        <authorList>
            <person name="Morohoshi T."/>
            <person name="Ikeda T."/>
        </authorList>
    </citation>
    <scope>NUCLEOTIDE SEQUENCE [LARGE SCALE GENOMIC DNA]</scope>
    <source>
        <strain evidence="2 3">P-1M</strain>
    </source>
</reference>
<protein>
    <submittedName>
        <fullName evidence="2">Transposase IS4 family protein</fullName>
    </submittedName>
</protein>
<evidence type="ECO:0000313" key="3">
    <source>
        <dbReference type="Proteomes" id="UP000218288"/>
    </source>
</evidence>
<feature type="compositionally biased region" description="Basic and acidic residues" evidence="1">
    <location>
        <begin position="26"/>
        <end position="36"/>
    </location>
</feature>
<dbReference type="EMBL" id="AP014809">
    <property type="protein sequence ID" value="BAU89908.1"/>
    <property type="molecule type" value="Genomic_DNA"/>
</dbReference>
<evidence type="ECO:0000256" key="1">
    <source>
        <dbReference type="SAM" id="MobiDB-lite"/>
    </source>
</evidence>
<proteinExistence type="predicted"/>
<name>A0A169QT81_9HYPH</name>
<sequence>MGIAKYQKVYDPGRRLVPPSGRARKPAPDQEPREAEAALATLPWRCVTWRWDTKGALSARFAMTRVRVGDGPVWANNRHLPGDEVWLVRE</sequence>